<comment type="caution">
    <text evidence="12">The sequence shown here is derived from an EMBL/GenBank/DDBJ whole genome shotgun (WGS) entry which is preliminary data.</text>
</comment>
<dbReference type="InterPro" id="IPR030659">
    <property type="entry name" value="SecY_CS"/>
</dbReference>
<keyword evidence="3 10" id="KW-0813">Transport</keyword>
<dbReference type="HAMAP" id="MF_01465">
    <property type="entry name" value="SecY"/>
    <property type="match status" value="1"/>
</dbReference>
<dbReference type="Proteomes" id="UP000178615">
    <property type="component" value="Unassembled WGS sequence"/>
</dbReference>
<feature type="transmembrane region" description="Helical" evidence="10">
    <location>
        <begin position="352"/>
        <end position="373"/>
    </location>
</feature>
<dbReference type="PRINTS" id="PR00303">
    <property type="entry name" value="SECYTRNLCASE"/>
</dbReference>
<comment type="subcellular location">
    <subcellularLocation>
        <location evidence="10">Cell membrane</location>
        <topology evidence="10">Multi-pass membrane protein</topology>
    </subcellularLocation>
    <subcellularLocation>
        <location evidence="1">Membrane</location>
        <topology evidence="1">Multi-pass membrane protein</topology>
    </subcellularLocation>
</comment>
<evidence type="ECO:0000256" key="9">
    <source>
        <dbReference type="ARBA" id="ARBA00039733"/>
    </source>
</evidence>
<reference evidence="12 13" key="1">
    <citation type="journal article" date="2016" name="Nat. Commun.">
        <title>Thousands of microbial genomes shed light on interconnected biogeochemical processes in an aquifer system.</title>
        <authorList>
            <person name="Anantharaman K."/>
            <person name="Brown C.T."/>
            <person name="Hug L.A."/>
            <person name="Sharon I."/>
            <person name="Castelle C.J."/>
            <person name="Probst A.J."/>
            <person name="Thomas B.C."/>
            <person name="Singh A."/>
            <person name="Wilkins M.J."/>
            <person name="Karaoz U."/>
            <person name="Brodie E.L."/>
            <person name="Williams K.H."/>
            <person name="Hubbard S.S."/>
            <person name="Banfield J.F."/>
        </authorList>
    </citation>
    <scope>NUCLEOTIDE SEQUENCE [LARGE SCALE GENOMIC DNA]</scope>
</reference>
<dbReference type="InterPro" id="IPR026593">
    <property type="entry name" value="SecY"/>
</dbReference>
<evidence type="ECO:0000256" key="1">
    <source>
        <dbReference type="ARBA" id="ARBA00004141"/>
    </source>
</evidence>
<comment type="caution">
    <text evidence="10">Lacks conserved residue(s) required for the propagation of feature annotation.</text>
</comment>
<comment type="subunit">
    <text evidence="10">Component of the Sec protein translocase complex. Heterotrimer consisting of SecY, SecE and SecG subunits. The heterotrimers can form oligomers, although 1 heterotrimer is thought to be able to translocate proteins. Interacts with the ribosome. Interacts with SecDF, and other proteins may be involved. Interacts with SecA.</text>
</comment>
<evidence type="ECO:0000256" key="5">
    <source>
        <dbReference type="ARBA" id="ARBA00022927"/>
    </source>
</evidence>
<evidence type="ECO:0000256" key="6">
    <source>
        <dbReference type="ARBA" id="ARBA00022989"/>
    </source>
</evidence>
<proteinExistence type="inferred from homology"/>
<evidence type="ECO:0000313" key="13">
    <source>
        <dbReference type="Proteomes" id="UP000178615"/>
    </source>
</evidence>
<feature type="transmembrane region" description="Helical" evidence="10">
    <location>
        <begin position="14"/>
        <end position="32"/>
    </location>
</feature>
<protein>
    <recommendedName>
        <fullName evidence="9 10">Protein translocase subunit SecY</fullName>
    </recommendedName>
</protein>
<evidence type="ECO:0000256" key="3">
    <source>
        <dbReference type="ARBA" id="ARBA00022448"/>
    </source>
</evidence>
<sequence length="418" mass="46287">MIKLLKNEQLRKKIFFSLFIIFIFRILTHIPVPGVDLAAIRSFLSGNAFFGLFDLFSGGGFQNFSVITLGLGPYINASIILQLFSKIIPTLEELSKEGESGREKLNTYTKMLTVPLSLVQGYGVYFLLSKQGVMVQMGSLNLTVLLFSLVAGSMLMIWLGDLVTEYGVGQGISLLIFVGIVSRLPTSLLSIVSLFESAGFAKVLFYFVFGILIIMGIVLVNEGTRNIPIEYGRRGIRSEKVTNYLPVKINQAGVIPIIFAVSIVMIPSLISGPLMATSNQLLQNVGNFLVKYFSSQDILYNLLYFLLVFGFTFFYTFMQFDPNKIADDIKKRGGFIPGIRPGRNTESFLREIIVRITLIGAIFLGLIAILPYFIQSITGASNLAIGGTGILIVVSVVLDTIRQVESMMVTRNYQSFLE</sequence>
<keyword evidence="5 10" id="KW-0653">Protein transport</keyword>
<dbReference type="InterPro" id="IPR023201">
    <property type="entry name" value="SecY_dom_sf"/>
</dbReference>
<evidence type="ECO:0000313" key="12">
    <source>
        <dbReference type="EMBL" id="OGC45175.1"/>
    </source>
</evidence>
<feature type="transmembrane region" description="Helical" evidence="10">
    <location>
        <begin position="64"/>
        <end position="88"/>
    </location>
</feature>
<gene>
    <name evidence="10" type="primary">secY</name>
    <name evidence="12" type="ORF">A2V49_00095</name>
</gene>
<evidence type="ECO:0000256" key="7">
    <source>
        <dbReference type="ARBA" id="ARBA00023010"/>
    </source>
</evidence>
<evidence type="ECO:0000256" key="2">
    <source>
        <dbReference type="ARBA" id="ARBA00005751"/>
    </source>
</evidence>
<keyword evidence="6 10" id="KW-1133">Transmembrane helix</keyword>
<name>A0A1F4UJN3_UNCKA</name>
<dbReference type="AlphaFoldDB" id="A0A1F4UJN3"/>
<dbReference type="SUPFAM" id="SSF103491">
    <property type="entry name" value="Preprotein translocase SecY subunit"/>
    <property type="match status" value="1"/>
</dbReference>
<keyword evidence="10" id="KW-1003">Cell membrane</keyword>
<organism evidence="12 13">
    <name type="scientific">candidate division WWE3 bacterium RBG_19FT_COMBO_34_6</name>
    <dbReference type="NCBI Taxonomy" id="1802612"/>
    <lineage>
        <taxon>Bacteria</taxon>
        <taxon>Katanobacteria</taxon>
    </lineage>
</organism>
<evidence type="ECO:0000256" key="10">
    <source>
        <dbReference type="HAMAP-Rule" id="MF_01465"/>
    </source>
</evidence>
<dbReference type="PIRSF" id="PIRSF004557">
    <property type="entry name" value="SecY"/>
    <property type="match status" value="1"/>
</dbReference>
<keyword evidence="8 10" id="KW-0472">Membrane</keyword>
<dbReference type="EMBL" id="MEUV01000046">
    <property type="protein sequence ID" value="OGC45175.1"/>
    <property type="molecule type" value="Genomic_DNA"/>
</dbReference>
<feature type="transmembrane region" description="Helical" evidence="10">
    <location>
        <begin position="298"/>
        <end position="318"/>
    </location>
</feature>
<feature type="transmembrane region" description="Helical" evidence="10">
    <location>
        <begin position="203"/>
        <end position="220"/>
    </location>
</feature>
<keyword evidence="7 10" id="KW-0811">Translocation</keyword>
<dbReference type="FunFam" id="1.10.3370.10:FF:000001">
    <property type="entry name" value="Preprotein translocase subunit SecY"/>
    <property type="match status" value="1"/>
</dbReference>
<feature type="transmembrane region" description="Helical" evidence="10">
    <location>
        <begin position="254"/>
        <end position="277"/>
    </location>
</feature>
<dbReference type="InterPro" id="IPR002208">
    <property type="entry name" value="SecY/SEC61-alpha"/>
</dbReference>
<accession>A0A1F4UJN3</accession>
<dbReference type="GO" id="GO:0006605">
    <property type="term" value="P:protein targeting"/>
    <property type="evidence" value="ECO:0007669"/>
    <property type="project" value="UniProtKB-UniRule"/>
</dbReference>
<evidence type="ECO:0000256" key="11">
    <source>
        <dbReference type="RuleBase" id="RU004349"/>
    </source>
</evidence>
<feature type="transmembrane region" description="Helical" evidence="10">
    <location>
        <begin position="380"/>
        <end position="398"/>
    </location>
</feature>
<comment type="function">
    <text evidence="10">The central subunit of the protein translocation channel SecYEG. Consists of two halves formed by TMs 1-5 and 6-10. These two domains form a lateral gate at the front which open onto the bilayer between TMs 2 and 7, and are clamped together by SecE at the back. The channel is closed by both a pore ring composed of hydrophobic SecY resides and a short helix (helix 2A) on the extracellular side of the membrane which forms a plug. The plug probably moves laterally to allow the channel to open. The ring and the pore may move independently.</text>
</comment>
<dbReference type="GO" id="GO:0065002">
    <property type="term" value="P:intracellular protein transmembrane transport"/>
    <property type="evidence" value="ECO:0007669"/>
    <property type="project" value="UniProtKB-UniRule"/>
</dbReference>
<feature type="transmembrane region" description="Helical" evidence="10">
    <location>
        <begin position="171"/>
        <end position="191"/>
    </location>
</feature>
<dbReference type="PROSITE" id="PS00755">
    <property type="entry name" value="SECY_1"/>
    <property type="match status" value="1"/>
</dbReference>
<feature type="transmembrane region" description="Helical" evidence="10">
    <location>
        <begin position="140"/>
        <end position="159"/>
    </location>
</feature>
<evidence type="ECO:0000256" key="4">
    <source>
        <dbReference type="ARBA" id="ARBA00022692"/>
    </source>
</evidence>
<evidence type="ECO:0000256" key="8">
    <source>
        <dbReference type="ARBA" id="ARBA00023136"/>
    </source>
</evidence>
<keyword evidence="4 10" id="KW-0812">Transmembrane</keyword>
<dbReference type="NCBIfam" id="TIGR00967">
    <property type="entry name" value="3a0501s007"/>
    <property type="match status" value="1"/>
</dbReference>
<dbReference type="GO" id="GO:0043952">
    <property type="term" value="P:protein transport by the Sec complex"/>
    <property type="evidence" value="ECO:0007669"/>
    <property type="project" value="UniProtKB-UniRule"/>
</dbReference>
<dbReference type="Gene3D" id="1.10.3370.10">
    <property type="entry name" value="SecY subunit domain"/>
    <property type="match status" value="1"/>
</dbReference>
<dbReference type="PANTHER" id="PTHR10906">
    <property type="entry name" value="SECY/SEC61-ALPHA FAMILY MEMBER"/>
    <property type="match status" value="1"/>
</dbReference>
<dbReference type="GO" id="GO:0005886">
    <property type="term" value="C:plasma membrane"/>
    <property type="evidence" value="ECO:0007669"/>
    <property type="project" value="UniProtKB-SubCell"/>
</dbReference>
<dbReference type="Pfam" id="PF00344">
    <property type="entry name" value="SecY"/>
    <property type="match status" value="1"/>
</dbReference>
<comment type="similarity">
    <text evidence="2 10 11">Belongs to the SecY/SEC61-alpha family.</text>
</comment>